<evidence type="ECO:0000313" key="3">
    <source>
        <dbReference type="Proteomes" id="UP000177281"/>
    </source>
</evidence>
<proteinExistence type="predicted"/>
<feature type="domain" description="Nudix hydrolase" evidence="1">
    <location>
        <begin position="5"/>
        <end position="143"/>
    </location>
</feature>
<dbReference type="InterPro" id="IPR000086">
    <property type="entry name" value="NUDIX_hydrolase_dom"/>
</dbReference>
<dbReference type="Proteomes" id="UP000177281">
    <property type="component" value="Unassembled WGS sequence"/>
</dbReference>
<dbReference type="Gene3D" id="3.90.79.10">
    <property type="entry name" value="Nucleoside Triphosphate Pyrophosphohydrolase"/>
    <property type="match status" value="1"/>
</dbReference>
<evidence type="ECO:0000259" key="1">
    <source>
        <dbReference type="PROSITE" id="PS51462"/>
    </source>
</evidence>
<organism evidence="2 3">
    <name type="scientific">Candidatus Doudnabacteria bacterium RIFCSPLOWO2_01_FULL_44_21</name>
    <dbReference type="NCBI Taxonomy" id="1817841"/>
    <lineage>
        <taxon>Bacteria</taxon>
        <taxon>Candidatus Doudnaibacteriota</taxon>
    </lineage>
</organism>
<dbReference type="STRING" id="1817841.A3B10_03045"/>
<name>A0A1F5Q339_9BACT</name>
<dbReference type="PANTHER" id="PTHR43736:SF1">
    <property type="entry name" value="DIHYDRONEOPTERIN TRIPHOSPHATE DIPHOSPHATASE"/>
    <property type="match status" value="1"/>
</dbReference>
<dbReference type="SUPFAM" id="SSF55811">
    <property type="entry name" value="Nudix"/>
    <property type="match status" value="1"/>
</dbReference>
<dbReference type="PROSITE" id="PS51462">
    <property type="entry name" value="NUDIX"/>
    <property type="match status" value="1"/>
</dbReference>
<dbReference type="InterPro" id="IPR015797">
    <property type="entry name" value="NUDIX_hydrolase-like_dom_sf"/>
</dbReference>
<sequence length="143" mass="16502">MKSGVDHIGVCVVYFCHDGQGHVLMAKRSQNARDEKGVWDIGGGGVEFGETVEQTLRKEIKEEYNAKVLSFEFLGFRDVHRQHNGQKTHWIALDFKVLTDPTNVKINEPHKFDDLGWFGIDDLPKPQHSQFPEFLEKYKSRLM</sequence>
<dbReference type="AlphaFoldDB" id="A0A1F5Q339"/>
<gene>
    <name evidence="2" type="ORF">A3B10_03045</name>
</gene>
<dbReference type="Pfam" id="PF00293">
    <property type="entry name" value="NUDIX"/>
    <property type="match status" value="1"/>
</dbReference>
<evidence type="ECO:0000313" key="2">
    <source>
        <dbReference type="EMBL" id="OGE96260.1"/>
    </source>
</evidence>
<reference evidence="2 3" key="1">
    <citation type="journal article" date="2016" name="Nat. Commun.">
        <title>Thousands of microbial genomes shed light on interconnected biogeochemical processes in an aquifer system.</title>
        <authorList>
            <person name="Anantharaman K."/>
            <person name="Brown C.T."/>
            <person name="Hug L.A."/>
            <person name="Sharon I."/>
            <person name="Castelle C.J."/>
            <person name="Probst A.J."/>
            <person name="Thomas B.C."/>
            <person name="Singh A."/>
            <person name="Wilkins M.J."/>
            <person name="Karaoz U."/>
            <person name="Brodie E.L."/>
            <person name="Williams K.H."/>
            <person name="Hubbard S.S."/>
            <person name="Banfield J.F."/>
        </authorList>
    </citation>
    <scope>NUCLEOTIDE SEQUENCE [LARGE SCALE GENOMIC DNA]</scope>
</reference>
<dbReference type="EMBL" id="MFFB01000006">
    <property type="protein sequence ID" value="OGE96260.1"/>
    <property type="molecule type" value="Genomic_DNA"/>
</dbReference>
<protein>
    <recommendedName>
        <fullName evidence="1">Nudix hydrolase domain-containing protein</fullName>
    </recommendedName>
</protein>
<dbReference type="PANTHER" id="PTHR43736">
    <property type="entry name" value="ADP-RIBOSE PYROPHOSPHATASE"/>
    <property type="match status" value="1"/>
</dbReference>
<accession>A0A1F5Q339</accession>
<comment type="caution">
    <text evidence="2">The sequence shown here is derived from an EMBL/GenBank/DDBJ whole genome shotgun (WGS) entry which is preliminary data.</text>
</comment>